<sequence>MADDEESLTQKLQKAVRENNIRMVEQLVDNAYLKTFIDAKLNGKSSIDLASDKDVQLEIWELLLKHTDEKTLAGENSVLESFEKLLQAPCFLYSHAHVPTAETHLCQIKKVRHWLLQTKERTEKSVIMLMLHFLCDLCRIKPCFSTINASENDVKDL</sequence>
<evidence type="ECO:0000313" key="1">
    <source>
        <dbReference type="EMBL" id="CAC5412918.1"/>
    </source>
</evidence>
<keyword evidence="2" id="KW-1185">Reference proteome</keyword>
<dbReference type="Proteomes" id="UP000507470">
    <property type="component" value="Unassembled WGS sequence"/>
</dbReference>
<proteinExistence type="predicted"/>
<reference evidence="1 2" key="1">
    <citation type="submission" date="2020-06" db="EMBL/GenBank/DDBJ databases">
        <authorList>
            <person name="Li R."/>
            <person name="Bekaert M."/>
        </authorList>
    </citation>
    <scope>NUCLEOTIDE SEQUENCE [LARGE SCALE GENOMIC DNA]</scope>
    <source>
        <strain evidence="2">wild</strain>
    </source>
</reference>
<dbReference type="EMBL" id="CACVKT020008119">
    <property type="protein sequence ID" value="CAC5412918.1"/>
    <property type="molecule type" value="Genomic_DNA"/>
</dbReference>
<organism evidence="1 2">
    <name type="scientific">Mytilus coruscus</name>
    <name type="common">Sea mussel</name>
    <dbReference type="NCBI Taxonomy" id="42192"/>
    <lineage>
        <taxon>Eukaryota</taxon>
        <taxon>Metazoa</taxon>
        <taxon>Spiralia</taxon>
        <taxon>Lophotrochozoa</taxon>
        <taxon>Mollusca</taxon>
        <taxon>Bivalvia</taxon>
        <taxon>Autobranchia</taxon>
        <taxon>Pteriomorphia</taxon>
        <taxon>Mytilida</taxon>
        <taxon>Mytiloidea</taxon>
        <taxon>Mytilidae</taxon>
        <taxon>Mytilinae</taxon>
        <taxon>Mytilus</taxon>
    </lineage>
</organism>
<protein>
    <submittedName>
        <fullName evidence="1">Uncharacterized protein</fullName>
    </submittedName>
</protein>
<gene>
    <name evidence="1" type="ORF">MCOR_45884</name>
</gene>
<accession>A0A6J8DYS6</accession>
<evidence type="ECO:0000313" key="2">
    <source>
        <dbReference type="Proteomes" id="UP000507470"/>
    </source>
</evidence>
<dbReference type="AlphaFoldDB" id="A0A6J8DYS6"/>
<name>A0A6J8DYS6_MYTCO</name>